<sequence length="135" mass="14850">MRRAVDGRAKEDTFMLLLHLSGAWPKWPVTVALGIPVPSKAPFPLCGHDLTLPSKRSRSSISFAASPRAVIRRAATTAQNLGWKLDTYTCCVERYSEILVDSICARLGRLGLAASSIWHTDDAFVAHYLFHSGLI</sequence>
<proteinExistence type="predicted"/>
<organism evidence="1 2">
    <name type="scientific">Hyaloscypha hepaticicola</name>
    <dbReference type="NCBI Taxonomy" id="2082293"/>
    <lineage>
        <taxon>Eukaryota</taxon>
        <taxon>Fungi</taxon>
        <taxon>Dikarya</taxon>
        <taxon>Ascomycota</taxon>
        <taxon>Pezizomycotina</taxon>
        <taxon>Leotiomycetes</taxon>
        <taxon>Helotiales</taxon>
        <taxon>Hyaloscyphaceae</taxon>
        <taxon>Hyaloscypha</taxon>
    </lineage>
</organism>
<name>A0A2J6PN10_9HELO</name>
<evidence type="ECO:0000313" key="1">
    <source>
        <dbReference type="EMBL" id="PMD15397.1"/>
    </source>
</evidence>
<gene>
    <name evidence="1" type="ORF">NA56DRAFT_650119</name>
</gene>
<protein>
    <submittedName>
        <fullName evidence="1">Uncharacterized protein</fullName>
    </submittedName>
</protein>
<reference evidence="1 2" key="1">
    <citation type="submission" date="2016-05" db="EMBL/GenBank/DDBJ databases">
        <title>A degradative enzymes factory behind the ericoid mycorrhizal symbiosis.</title>
        <authorList>
            <consortium name="DOE Joint Genome Institute"/>
            <person name="Martino E."/>
            <person name="Morin E."/>
            <person name="Grelet G."/>
            <person name="Kuo A."/>
            <person name="Kohler A."/>
            <person name="Daghino S."/>
            <person name="Barry K."/>
            <person name="Choi C."/>
            <person name="Cichocki N."/>
            <person name="Clum A."/>
            <person name="Copeland A."/>
            <person name="Hainaut M."/>
            <person name="Haridas S."/>
            <person name="Labutti K."/>
            <person name="Lindquist E."/>
            <person name="Lipzen A."/>
            <person name="Khouja H.-R."/>
            <person name="Murat C."/>
            <person name="Ohm R."/>
            <person name="Olson A."/>
            <person name="Spatafora J."/>
            <person name="Veneault-Fourrey C."/>
            <person name="Henrissat B."/>
            <person name="Grigoriev I."/>
            <person name="Martin F."/>
            <person name="Perotto S."/>
        </authorList>
    </citation>
    <scope>NUCLEOTIDE SEQUENCE [LARGE SCALE GENOMIC DNA]</scope>
    <source>
        <strain evidence="1 2">UAMH 7357</strain>
    </source>
</reference>
<dbReference type="Proteomes" id="UP000235672">
    <property type="component" value="Unassembled WGS sequence"/>
</dbReference>
<evidence type="ECO:0000313" key="2">
    <source>
        <dbReference type="Proteomes" id="UP000235672"/>
    </source>
</evidence>
<dbReference type="AlphaFoldDB" id="A0A2J6PN10"/>
<dbReference type="EMBL" id="KZ613513">
    <property type="protein sequence ID" value="PMD15397.1"/>
    <property type="molecule type" value="Genomic_DNA"/>
</dbReference>
<keyword evidence="2" id="KW-1185">Reference proteome</keyword>
<accession>A0A2J6PN10</accession>